<name>A0AAF0ET12_9BASI</name>
<keyword evidence="8" id="KW-1185">Reference proteome</keyword>
<evidence type="ECO:0000256" key="1">
    <source>
        <dbReference type="ARBA" id="ARBA00004211"/>
    </source>
</evidence>
<dbReference type="GO" id="GO:0061817">
    <property type="term" value="P:endoplasmic reticulum-plasma membrane tethering"/>
    <property type="evidence" value="ECO:0007669"/>
    <property type="project" value="UniProtKB-ARBA"/>
</dbReference>
<reference evidence="7" key="1">
    <citation type="submission" date="2023-03" db="EMBL/GenBank/DDBJ databases">
        <title>Mating type loci evolution in Malassezia.</title>
        <authorList>
            <person name="Coelho M.A."/>
        </authorList>
    </citation>
    <scope>NUCLEOTIDE SEQUENCE</scope>
    <source>
        <strain evidence="7">CBS 11721</strain>
    </source>
</reference>
<dbReference type="PROSITE" id="PS50202">
    <property type="entry name" value="MSP"/>
    <property type="match status" value="1"/>
</dbReference>
<keyword evidence="3" id="KW-0812">Transmembrane</keyword>
<evidence type="ECO:0000256" key="2">
    <source>
        <dbReference type="ARBA" id="ARBA00008932"/>
    </source>
</evidence>
<dbReference type="GO" id="GO:0035091">
    <property type="term" value="F:phosphatidylinositol binding"/>
    <property type="evidence" value="ECO:0007669"/>
    <property type="project" value="UniProtKB-ARBA"/>
</dbReference>
<dbReference type="AlphaFoldDB" id="A0AAF0ET12"/>
<evidence type="ECO:0000313" key="8">
    <source>
        <dbReference type="Proteomes" id="UP001219933"/>
    </source>
</evidence>
<dbReference type="PANTHER" id="PTHR10809:SF6">
    <property type="entry name" value="AT11025P-RELATED"/>
    <property type="match status" value="1"/>
</dbReference>
<dbReference type="EMBL" id="CP119878">
    <property type="protein sequence ID" value="WFD34204.1"/>
    <property type="molecule type" value="Genomic_DNA"/>
</dbReference>
<dbReference type="GO" id="GO:0160219">
    <property type="term" value="C:cortical endoplasmic reticulum membrane"/>
    <property type="evidence" value="ECO:0007669"/>
    <property type="project" value="UniProtKB-ARBA"/>
</dbReference>
<evidence type="ECO:0000259" key="6">
    <source>
        <dbReference type="PROSITE" id="PS50202"/>
    </source>
</evidence>
<dbReference type="Pfam" id="PF00635">
    <property type="entry name" value="Motile_Sperm"/>
    <property type="match status" value="1"/>
</dbReference>
<dbReference type="InterPro" id="IPR008962">
    <property type="entry name" value="PapD-like_sf"/>
</dbReference>
<dbReference type="GO" id="GO:0033149">
    <property type="term" value="F:FFAT motif binding"/>
    <property type="evidence" value="ECO:0007669"/>
    <property type="project" value="TreeGrafter"/>
</dbReference>
<proteinExistence type="inferred from homology"/>
<evidence type="ECO:0000256" key="5">
    <source>
        <dbReference type="ARBA" id="ARBA00023136"/>
    </source>
</evidence>
<evidence type="ECO:0000256" key="4">
    <source>
        <dbReference type="ARBA" id="ARBA00022989"/>
    </source>
</evidence>
<dbReference type="GO" id="GO:0061709">
    <property type="term" value="P:reticulophagy"/>
    <property type="evidence" value="ECO:0007669"/>
    <property type="project" value="UniProtKB-ARBA"/>
</dbReference>
<dbReference type="GO" id="GO:0051685">
    <property type="term" value="P:maintenance of ER location"/>
    <property type="evidence" value="ECO:0007669"/>
    <property type="project" value="UniProtKB-ARBA"/>
</dbReference>
<dbReference type="GO" id="GO:0005886">
    <property type="term" value="C:plasma membrane"/>
    <property type="evidence" value="ECO:0007669"/>
    <property type="project" value="TreeGrafter"/>
</dbReference>
<dbReference type="GO" id="GO:0007009">
    <property type="term" value="P:plasma membrane organization"/>
    <property type="evidence" value="ECO:0007669"/>
    <property type="project" value="UniProtKB-ARBA"/>
</dbReference>
<dbReference type="FunFam" id="2.60.40.10:FF:000813">
    <property type="entry name" value="Vesicle-associated protein 1-1"/>
    <property type="match status" value="1"/>
</dbReference>
<keyword evidence="5" id="KW-0472">Membrane</keyword>
<dbReference type="SUPFAM" id="SSF49354">
    <property type="entry name" value="PapD-like"/>
    <property type="match status" value="1"/>
</dbReference>
<feature type="domain" description="MSP" evidence="6">
    <location>
        <begin position="2"/>
        <end position="126"/>
    </location>
</feature>
<dbReference type="GO" id="GO:1902647">
    <property type="term" value="P:negative regulation of 1-phosphatidyl-1D-myo-inositol 4,5-bisphosphate biosynthetic process"/>
    <property type="evidence" value="ECO:0007669"/>
    <property type="project" value="UniProtKB-ARBA"/>
</dbReference>
<keyword evidence="4" id="KW-1133">Transmembrane helix</keyword>
<dbReference type="InterPro" id="IPR016763">
    <property type="entry name" value="VAP"/>
</dbReference>
<accession>A0AAF0ET12</accession>
<gene>
    <name evidence="7" type="primary">SCS2</name>
    <name evidence="7" type="ORF">MCUN1_001041</name>
</gene>
<dbReference type="Proteomes" id="UP001219933">
    <property type="component" value="Chromosome 2"/>
</dbReference>
<protein>
    <submittedName>
        <fullName evidence="7">Phosphatidylinositol-binding protein scs2</fullName>
    </submittedName>
</protein>
<sequence>MSVEINPHSQLGFPRPLTQVVKKTLTVSNPNPQPVAFKVKTTAPKQYCVRPNSGRIEPGEKVDIQVLLQPLKEEPPVNAKCRDKFLVQSAVITADKETLSVPDLWSVLERDAKSSIAEHKIRCAFLPPNSAPLAEETEGLDAASAVPASAAGVGAGAFASQSTRGGAQPPIAIANVQGTGATVAGQPAVTPVAAEQQQWARQAAPVTTTSSAVAPAKSSGGVPVHIVAAIADHSRVGAGLGLYEWISRRLTDEKTWNLAKAKHATIIAEFRKRLNI</sequence>
<dbReference type="GO" id="GO:0001786">
    <property type="term" value="F:phosphatidylserine binding"/>
    <property type="evidence" value="ECO:0007669"/>
    <property type="project" value="UniProtKB-ARBA"/>
</dbReference>
<comment type="subcellular location">
    <subcellularLocation>
        <location evidence="1">Membrane</location>
        <topology evidence="1">Single-pass type IV membrane protein</topology>
    </subcellularLocation>
</comment>
<dbReference type="InterPro" id="IPR000535">
    <property type="entry name" value="MSP_dom"/>
</dbReference>
<dbReference type="GO" id="GO:0160214">
    <property type="term" value="F:endoplasmic reticulum-plasma membrane adaptor activity"/>
    <property type="evidence" value="ECO:0007669"/>
    <property type="project" value="UniProtKB-ARBA"/>
</dbReference>
<comment type="similarity">
    <text evidence="2">Belongs to the VAMP-associated protein (VAP) (TC 9.B.17) family.</text>
</comment>
<dbReference type="PANTHER" id="PTHR10809">
    <property type="entry name" value="VESICLE-ASSOCIATED MEMBRANE PROTEIN-ASSOCIATED PROTEIN"/>
    <property type="match status" value="1"/>
</dbReference>
<evidence type="ECO:0000256" key="3">
    <source>
        <dbReference type="ARBA" id="ARBA00022692"/>
    </source>
</evidence>
<organism evidence="7 8">
    <name type="scientific">Malassezia cuniculi</name>
    <dbReference type="NCBI Taxonomy" id="948313"/>
    <lineage>
        <taxon>Eukaryota</taxon>
        <taxon>Fungi</taxon>
        <taxon>Dikarya</taxon>
        <taxon>Basidiomycota</taxon>
        <taxon>Ustilaginomycotina</taxon>
        <taxon>Malasseziomycetes</taxon>
        <taxon>Malasseziales</taxon>
        <taxon>Malasseziaceae</taxon>
        <taxon>Malassezia</taxon>
    </lineage>
</organism>
<dbReference type="GO" id="GO:0090158">
    <property type="term" value="P:endoplasmic reticulum membrane organization"/>
    <property type="evidence" value="ECO:0007669"/>
    <property type="project" value="TreeGrafter"/>
</dbReference>
<dbReference type="GO" id="GO:0140506">
    <property type="term" value="F:endoplasmic reticulum-autophagosome adaptor activity"/>
    <property type="evidence" value="ECO:0007669"/>
    <property type="project" value="UniProtKB-ARBA"/>
</dbReference>
<dbReference type="InterPro" id="IPR013783">
    <property type="entry name" value="Ig-like_fold"/>
</dbReference>
<evidence type="ECO:0000313" key="7">
    <source>
        <dbReference type="EMBL" id="WFD34204.1"/>
    </source>
</evidence>
<dbReference type="Gene3D" id="2.60.40.10">
    <property type="entry name" value="Immunoglobulins"/>
    <property type="match status" value="1"/>
</dbReference>